<dbReference type="AlphaFoldDB" id="A0A1Z4JIL6"/>
<gene>
    <name evidence="1" type="ORF">NIES2135_34250</name>
</gene>
<dbReference type="EMBL" id="AP018203">
    <property type="protein sequence ID" value="BAY56591.1"/>
    <property type="molecule type" value="Genomic_DNA"/>
</dbReference>
<organism evidence="1 2">
    <name type="scientific">Leptolyngbya boryana NIES-2135</name>
    <dbReference type="NCBI Taxonomy" id="1973484"/>
    <lineage>
        <taxon>Bacteria</taxon>
        <taxon>Bacillati</taxon>
        <taxon>Cyanobacteriota</taxon>
        <taxon>Cyanophyceae</taxon>
        <taxon>Leptolyngbyales</taxon>
        <taxon>Leptolyngbyaceae</taxon>
        <taxon>Leptolyngbya group</taxon>
        <taxon>Leptolyngbya</taxon>
    </lineage>
</organism>
<name>A0A1Z4JIL6_LEPBY</name>
<accession>A0A1Z4JIL6</accession>
<evidence type="ECO:0000313" key="2">
    <source>
        <dbReference type="Proteomes" id="UP000217895"/>
    </source>
</evidence>
<proteinExistence type="predicted"/>
<keyword evidence="2" id="KW-1185">Reference proteome</keyword>
<reference evidence="1 2" key="1">
    <citation type="submission" date="2017-06" db="EMBL/GenBank/DDBJ databases">
        <title>Genome sequencing of cyanobaciteial culture collection at National Institute for Environmental Studies (NIES).</title>
        <authorList>
            <person name="Hirose Y."/>
            <person name="Shimura Y."/>
            <person name="Fujisawa T."/>
            <person name="Nakamura Y."/>
            <person name="Kawachi M."/>
        </authorList>
    </citation>
    <scope>NUCLEOTIDE SEQUENCE [LARGE SCALE GENOMIC DNA]</scope>
    <source>
        <strain evidence="1 2">NIES-2135</strain>
    </source>
</reference>
<dbReference type="Proteomes" id="UP000217895">
    <property type="component" value="Chromosome"/>
</dbReference>
<sequence>MTVGIVGRPKRSRPVDRVNYKLDTDLREMLQQIAERNGRNEGAQVEQLILFYEAIEQLNSEGVQIPFNEINARVRQIWAGLIEKDDRATSSDDEGK</sequence>
<protein>
    <submittedName>
        <fullName evidence="1">Uncharacterized protein</fullName>
    </submittedName>
</protein>
<evidence type="ECO:0000313" key="1">
    <source>
        <dbReference type="EMBL" id="BAY56591.1"/>
    </source>
</evidence>